<protein>
    <submittedName>
        <fullName evidence="1">Uncharacterized protein</fullName>
    </submittedName>
</protein>
<name>A0A8T3A9F1_DENNO</name>
<proteinExistence type="predicted"/>
<dbReference type="EMBL" id="JAGYWB010000018">
    <property type="protein sequence ID" value="KAI0492422.1"/>
    <property type="molecule type" value="Genomic_DNA"/>
</dbReference>
<sequence length="145" mass="16442">MISFEVHTFVRLPRTVSCIASACKLTNFAIGHDFSHQAPTISTSKTHDLATRQPYQPSTGPLIPALLAGIFRLKSAPTGNVLFRRKFVYFQQKKPLEISHFLVVTRDHLSLYVKKSHACCIFDSDDPPYILDNDQERKTLKAIRL</sequence>
<evidence type="ECO:0000313" key="2">
    <source>
        <dbReference type="Proteomes" id="UP000829196"/>
    </source>
</evidence>
<reference evidence="1" key="1">
    <citation type="journal article" date="2022" name="Front. Genet.">
        <title>Chromosome-Scale Assembly of the Dendrobium nobile Genome Provides Insights Into the Molecular Mechanism of the Biosynthesis of the Medicinal Active Ingredient of Dendrobium.</title>
        <authorList>
            <person name="Xu Q."/>
            <person name="Niu S.-C."/>
            <person name="Li K.-L."/>
            <person name="Zheng P.-J."/>
            <person name="Zhang X.-J."/>
            <person name="Jia Y."/>
            <person name="Liu Y."/>
            <person name="Niu Y.-X."/>
            <person name="Yu L.-H."/>
            <person name="Chen D.-F."/>
            <person name="Zhang G.-Q."/>
        </authorList>
    </citation>
    <scope>NUCLEOTIDE SEQUENCE</scope>
    <source>
        <tissue evidence="1">Leaf</tissue>
    </source>
</reference>
<evidence type="ECO:0000313" key="1">
    <source>
        <dbReference type="EMBL" id="KAI0492422.1"/>
    </source>
</evidence>
<comment type="caution">
    <text evidence="1">The sequence shown here is derived from an EMBL/GenBank/DDBJ whole genome shotgun (WGS) entry which is preliminary data.</text>
</comment>
<dbReference type="Proteomes" id="UP000829196">
    <property type="component" value="Unassembled WGS sequence"/>
</dbReference>
<gene>
    <name evidence="1" type="ORF">KFK09_026694</name>
</gene>
<accession>A0A8T3A9F1</accession>
<organism evidence="1 2">
    <name type="scientific">Dendrobium nobile</name>
    <name type="common">Orchid</name>
    <dbReference type="NCBI Taxonomy" id="94219"/>
    <lineage>
        <taxon>Eukaryota</taxon>
        <taxon>Viridiplantae</taxon>
        <taxon>Streptophyta</taxon>
        <taxon>Embryophyta</taxon>
        <taxon>Tracheophyta</taxon>
        <taxon>Spermatophyta</taxon>
        <taxon>Magnoliopsida</taxon>
        <taxon>Liliopsida</taxon>
        <taxon>Asparagales</taxon>
        <taxon>Orchidaceae</taxon>
        <taxon>Epidendroideae</taxon>
        <taxon>Malaxideae</taxon>
        <taxon>Dendrobiinae</taxon>
        <taxon>Dendrobium</taxon>
    </lineage>
</organism>
<keyword evidence="2" id="KW-1185">Reference proteome</keyword>
<dbReference type="AlphaFoldDB" id="A0A8T3A9F1"/>